<evidence type="ECO:0000256" key="4">
    <source>
        <dbReference type="SAM" id="MobiDB-lite"/>
    </source>
</evidence>
<feature type="compositionally biased region" description="Low complexity" evidence="4">
    <location>
        <begin position="51"/>
        <end position="60"/>
    </location>
</feature>
<feature type="domain" description="DUF4005" evidence="5">
    <location>
        <begin position="336"/>
        <end position="423"/>
    </location>
</feature>
<feature type="compositionally biased region" description="Polar residues" evidence="4">
    <location>
        <begin position="389"/>
        <end position="398"/>
    </location>
</feature>
<sequence>MGKTSKWLRSILTGKKSEKDKISPSKPKPKPRLRPTDSNSDTTITANKDSIITVVTTAATPTKEKRRWSFRRSSAAAPAPAPPSSAESNAAATNSAVDGENFDEEEEKKKHAMAVAAATAAAADAAVAAAQAAAAVIRLTGAAGSNNGLARSFEEAAAVKIQSVFRSYLARKALCALRGLVKLQALVRGHLVRKQAKATLRCMQALVTAQARARAQRIRMVSEDNTNQRQSTSRKATEEEEEEDLFSHIYDEMDNMNVEENIKIVEMDVCETKCETRRRKNNTNHHHHHHHNRVSTYNNEESFNKVSPAPSVLTDMSPKAHSGHFLEDSTSYTTAQSSPQYYYSAISSRPNEAKSSVPFTFPKPPYAESVMSYDYPLFPNYMANTESSRAKVRSQSAPKQRPADYAPSSFERQSSRRRASVEGRNVPRPVKMMQRSASHVGPAAQNYQYPNWSGVGVKLDKSSASLKDSECGSTSTVLTNANYCRSLVGYDVSASKFS</sequence>
<protein>
    <submittedName>
        <fullName evidence="6">Protein IQ-DOMAIN 14</fullName>
    </submittedName>
</protein>
<reference evidence="6" key="1">
    <citation type="submission" date="2020-09" db="EMBL/GenBank/DDBJ databases">
        <title>Genome-Enabled Discovery of Anthraquinone Biosynthesis in Senna tora.</title>
        <authorList>
            <person name="Kang S.-H."/>
            <person name="Pandey R.P."/>
            <person name="Lee C.-M."/>
            <person name="Sim J.-S."/>
            <person name="Jeong J.-T."/>
            <person name="Choi B.-S."/>
            <person name="Jung M."/>
            <person name="Ginzburg D."/>
            <person name="Zhao K."/>
            <person name="Won S.Y."/>
            <person name="Oh T.-J."/>
            <person name="Yu Y."/>
            <person name="Kim N.-H."/>
            <person name="Lee O.R."/>
            <person name="Lee T.-H."/>
            <person name="Bashyal P."/>
            <person name="Kim T.-S."/>
            <person name="Lee W.-H."/>
            <person name="Kawkins C."/>
            <person name="Kim C.-K."/>
            <person name="Kim J.S."/>
            <person name="Ahn B.O."/>
            <person name="Rhee S.Y."/>
            <person name="Sohng J.K."/>
        </authorList>
    </citation>
    <scope>NUCLEOTIDE SEQUENCE</scope>
    <source>
        <tissue evidence="6">Leaf</tissue>
    </source>
</reference>
<comment type="caution">
    <text evidence="6">The sequence shown here is derived from an EMBL/GenBank/DDBJ whole genome shotgun (WGS) entry which is preliminary data.</text>
</comment>
<dbReference type="InterPro" id="IPR025064">
    <property type="entry name" value="DUF4005"/>
</dbReference>
<feature type="region of interest" description="Disordered" evidence="4">
    <location>
        <begin position="1"/>
        <end position="110"/>
    </location>
</feature>
<comment type="similarity">
    <text evidence="2">Belongs to the IQD family.</text>
</comment>
<gene>
    <name evidence="6" type="ORF">G2W53_039055</name>
</gene>
<dbReference type="OrthoDB" id="685302at2759"/>
<evidence type="ECO:0000256" key="1">
    <source>
        <dbReference type="ARBA" id="ARBA00022860"/>
    </source>
</evidence>
<comment type="subunit">
    <text evidence="3">Binds to multiple calmodulin (CaM) in the presence of Ca(2+) and CaM-like proteins.</text>
</comment>
<name>A0A834T0R1_9FABA</name>
<feature type="region of interest" description="Disordered" evidence="4">
    <location>
        <begin position="221"/>
        <end position="243"/>
    </location>
</feature>
<feature type="compositionally biased region" description="Polar residues" evidence="4">
    <location>
        <begin position="36"/>
        <end position="50"/>
    </location>
</feature>
<proteinExistence type="inferred from homology"/>
<evidence type="ECO:0000313" key="7">
    <source>
        <dbReference type="Proteomes" id="UP000634136"/>
    </source>
</evidence>
<dbReference type="SMART" id="SM00015">
    <property type="entry name" value="IQ"/>
    <property type="match status" value="2"/>
</dbReference>
<dbReference type="CDD" id="cd23767">
    <property type="entry name" value="IQCD"/>
    <property type="match status" value="1"/>
</dbReference>
<accession>A0A834T0R1</accession>
<feature type="compositionally biased region" description="Polar residues" evidence="4">
    <location>
        <begin position="223"/>
        <end position="234"/>
    </location>
</feature>
<evidence type="ECO:0000313" key="6">
    <source>
        <dbReference type="EMBL" id="KAF7806894.1"/>
    </source>
</evidence>
<evidence type="ECO:0000256" key="2">
    <source>
        <dbReference type="ARBA" id="ARBA00024341"/>
    </source>
</evidence>
<evidence type="ECO:0000259" key="5">
    <source>
        <dbReference type="Pfam" id="PF13178"/>
    </source>
</evidence>
<dbReference type="EMBL" id="JAAIUW010000012">
    <property type="protein sequence ID" value="KAF7806894.1"/>
    <property type="molecule type" value="Genomic_DNA"/>
</dbReference>
<dbReference type="Proteomes" id="UP000634136">
    <property type="component" value="Unassembled WGS sequence"/>
</dbReference>
<dbReference type="PANTHER" id="PTHR32295:SF45">
    <property type="entry name" value="PROTEIN IQ-DOMAIN 19"/>
    <property type="match status" value="1"/>
</dbReference>
<dbReference type="GO" id="GO:0005516">
    <property type="term" value="F:calmodulin binding"/>
    <property type="evidence" value="ECO:0007669"/>
    <property type="project" value="UniProtKB-KW"/>
</dbReference>
<dbReference type="AlphaFoldDB" id="A0A834T0R1"/>
<feature type="region of interest" description="Disordered" evidence="4">
    <location>
        <begin position="389"/>
        <end position="427"/>
    </location>
</feature>
<keyword evidence="1" id="KW-0112">Calmodulin-binding</keyword>
<dbReference type="Pfam" id="PF13178">
    <property type="entry name" value="DUF4005"/>
    <property type="match status" value="1"/>
</dbReference>
<organism evidence="6 7">
    <name type="scientific">Senna tora</name>
    <dbReference type="NCBI Taxonomy" id="362788"/>
    <lineage>
        <taxon>Eukaryota</taxon>
        <taxon>Viridiplantae</taxon>
        <taxon>Streptophyta</taxon>
        <taxon>Embryophyta</taxon>
        <taxon>Tracheophyta</taxon>
        <taxon>Spermatophyta</taxon>
        <taxon>Magnoliopsida</taxon>
        <taxon>eudicotyledons</taxon>
        <taxon>Gunneridae</taxon>
        <taxon>Pentapetalae</taxon>
        <taxon>rosids</taxon>
        <taxon>fabids</taxon>
        <taxon>Fabales</taxon>
        <taxon>Fabaceae</taxon>
        <taxon>Caesalpinioideae</taxon>
        <taxon>Cassia clade</taxon>
        <taxon>Senna</taxon>
    </lineage>
</organism>
<dbReference type="Pfam" id="PF00612">
    <property type="entry name" value="IQ"/>
    <property type="match status" value="2"/>
</dbReference>
<dbReference type="InterPro" id="IPR000048">
    <property type="entry name" value="IQ_motif_EF-hand-BS"/>
</dbReference>
<feature type="compositionally biased region" description="Low complexity" evidence="4">
    <location>
        <begin position="73"/>
        <end position="96"/>
    </location>
</feature>
<dbReference type="PANTHER" id="PTHR32295">
    <property type="entry name" value="IQ-DOMAIN 5-RELATED"/>
    <property type="match status" value="1"/>
</dbReference>
<evidence type="ECO:0000256" key="3">
    <source>
        <dbReference type="ARBA" id="ARBA00024378"/>
    </source>
</evidence>
<dbReference type="Gene3D" id="1.20.5.190">
    <property type="match status" value="1"/>
</dbReference>
<feature type="compositionally biased region" description="Basic residues" evidence="4">
    <location>
        <begin position="280"/>
        <end position="293"/>
    </location>
</feature>
<feature type="region of interest" description="Disordered" evidence="4">
    <location>
        <begin position="280"/>
        <end position="302"/>
    </location>
</feature>
<keyword evidence="7" id="KW-1185">Reference proteome</keyword>
<dbReference type="PROSITE" id="PS50096">
    <property type="entry name" value="IQ"/>
    <property type="match status" value="2"/>
</dbReference>